<sequence length="145" mass="16073">MLKKYLIVSKKILPDVYDKVIEARNLINNGSVKGISEAVKIVGISRSTYYKYKDYVFSPDENSIGRKAVISMMLRHEKGILSSVLNYMSQENVNILTINQSIPINGKASVNLSLDISDIGKPIDDIIADLKKLKGVSSVKLLSVE</sequence>
<feature type="domain" description="ACT" evidence="2">
    <location>
        <begin position="69"/>
        <end position="144"/>
    </location>
</feature>
<evidence type="ECO:0000313" key="4">
    <source>
        <dbReference type="Proteomes" id="UP000611629"/>
    </source>
</evidence>
<dbReference type="InterPro" id="IPR008310">
    <property type="entry name" value="UPF0735_ACT_dom-cont"/>
</dbReference>
<dbReference type="Gene3D" id="3.30.70.260">
    <property type="match status" value="1"/>
</dbReference>
<gene>
    <name evidence="3" type="ORF">HZF24_08915</name>
</gene>
<dbReference type="AlphaFoldDB" id="A0A974BJ86"/>
<proteinExistence type="inferred from homology"/>
<dbReference type="PROSITE" id="PS51671">
    <property type="entry name" value="ACT"/>
    <property type="match status" value="1"/>
</dbReference>
<protein>
    <recommendedName>
        <fullName evidence="1">UPF0735 ACT domain-containing protein HZF24_08915</fullName>
    </recommendedName>
</protein>
<dbReference type="HAMAP" id="MF_00707">
    <property type="entry name" value="UPF0735"/>
    <property type="match status" value="1"/>
</dbReference>
<comment type="similarity">
    <text evidence="1">Belongs to the UPF0735 family.</text>
</comment>
<accession>A0A974BJ86</accession>
<dbReference type="PIRSF" id="PIRSF025624">
    <property type="entry name" value="ACT_PheB"/>
    <property type="match status" value="1"/>
</dbReference>
<comment type="caution">
    <text evidence="3">The sequence shown here is derived from an EMBL/GenBank/DDBJ whole genome shotgun (WGS) entry which is preliminary data.</text>
</comment>
<evidence type="ECO:0000313" key="3">
    <source>
        <dbReference type="EMBL" id="NYB74264.1"/>
    </source>
</evidence>
<dbReference type="EMBL" id="JACBNQ010000008">
    <property type="protein sequence ID" value="NYB74264.1"/>
    <property type="molecule type" value="Genomic_DNA"/>
</dbReference>
<keyword evidence="4" id="KW-1185">Reference proteome</keyword>
<dbReference type="CDD" id="cd04888">
    <property type="entry name" value="ACT_PheB-BS"/>
    <property type="match status" value="1"/>
</dbReference>
<dbReference type="InterPro" id="IPR002912">
    <property type="entry name" value="ACT_dom"/>
</dbReference>
<dbReference type="Pfam" id="PF13291">
    <property type="entry name" value="ACT_4"/>
    <property type="match status" value="1"/>
</dbReference>
<evidence type="ECO:0000256" key="1">
    <source>
        <dbReference type="HAMAP-Rule" id="MF_00707"/>
    </source>
</evidence>
<reference evidence="3" key="1">
    <citation type="submission" date="2020-07" db="EMBL/GenBank/DDBJ databases">
        <title>Genomic analysis of a strain of Sedimentibacter Hydroxybenzoicus DSM7310.</title>
        <authorList>
            <person name="Ma S."/>
        </authorList>
    </citation>
    <scope>NUCLEOTIDE SEQUENCE</scope>
    <source>
        <strain evidence="3">DSM 7310</strain>
    </source>
</reference>
<dbReference type="Proteomes" id="UP000611629">
    <property type="component" value="Unassembled WGS sequence"/>
</dbReference>
<dbReference type="NCBIfam" id="NF003361">
    <property type="entry name" value="PRK04435.1"/>
    <property type="match status" value="1"/>
</dbReference>
<dbReference type="SUPFAM" id="SSF55021">
    <property type="entry name" value="ACT-like"/>
    <property type="match status" value="1"/>
</dbReference>
<dbReference type="InterPro" id="IPR045865">
    <property type="entry name" value="ACT-like_dom_sf"/>
</dbReference>
<name>A0A974BJ86_SEDHY</name>
<organism evidence="3 4">
    <name type="scientific">Sedimentibacter hydroxybenzoicus DSM 7310</name>
    <dbReference type="NCBI Taxonomy" id="1123245"/>
    <lineage>
        <taxon>Bacteria</taxon>
        <taxon>Bacillati</taxon>
        <taxon>Bacillota</taxon>
        <taxon>Tissierellia</taxon>
        <taxon>Sedimentibacter</taxon>
    </lineage>
</organism>
<evidence type="ECO:0000259" key="2">
    <source>
        <dbReference type="PROSITE" id="PS51671"/>
    </source>
</evidence>
<dbReference type="RefSeq" id="WP_179237968.1">
    <property type="nucleotide sequence ID" value="NZ_JACBNQ010000008.1"/>
</dbReference>